<dbReference type="FunFam" id="2.60.20.10:FF:000005">
    <property type="entry name" value="Crystallin, beta B1"/>
    <property type="match status" value="1"/>
</dbReference>
<dbReference type="InterPro" id="IPR011024">
    <property type="entry name" value="G_crystallin-like"/>
</dbReference>
<dbReference type="SUPFAM" id="SSF49695">
    <property type="entry name" value="gamma-Crystallin-like"/>
    <property type="match status" value="1"/>
</dbReference>
<evidence type="ECO:0000256" key="8">
    <source>
        <dbReference type="SAM" id="MobiDB-lite"/>
    </source>
</evidence>
<dbReference type="GO" id="GO:0005212">
    <property type="term" value="F:structural constituent of eye lens"/>
    <property type="evidence" value="ECO:0007669"/>
    <property type="project" value="UniProtKB-KW"/>
</dbReference>
<dbReference type="Proteomes" id="UP000694545">
    <property type="component" value="Unplaced"/>
</dbReference>
<dbReference type="PRINTS" id="PR01367">
    <property type="entry name" value="BGCRYSTALLIN"/>
</dbReference>
<evidence type="ECO:0000256" key="5">
    <source>
        <dbReference type="ARBA" id="ARBA00022737"/>
    </source>
</evidence>
<evidence type="ECO:0000256" key="1">
    <source>
        <dbReference type="ARBA" id="ARBA00003689"/>
    </source>
</evidence>
<evidence type="ECO:0000256" key="6">
    <source>
        <dbReference type="ARBA" id="ARBA00025922"/>
    </source>
</evidence>
<dbReference type="InterPro" id="IPR050252">
    <property type="entry name" value="Beta/Gamma-Crystallin"/>
</dbReference>
<evidence type="ECO:0000256" key="3">
    <source>
        <dbReference type="ARBA" id="ARBA00019516"/>
    </source>
</evidence>
<dbReference type="InterPro" id="IPR001064">
    <property type="entry name" value="Beta/gamma_crystallin"/>
</dbReference>
<dbReference type="GO" id="GO:0007601">
    <property type="term" value="P:visual perception"/>
    <property type="evidence" value="ECO:0007669"/>
    <property type="project" value="TreeGrafter"/>
</dbReference>
<feature type="domain" description="Beta/gamma crystallin 'Greek key'" evidence="9">
    <location>
        <begin position="116"/>
        <end position="160"/>
    </location>
</feature>
<sequence length="268" mass="29396">MSESADAPASSNGTDQEGTGSSPSSTDSSPDSSGRGGGASEEPFRVSCARAGAVATEGGRQTGAAVAPCSWPSCLFQIVVFDQENFQGQQREFSGECLDLGGQGFERVRSVIVTSGPWVAFEQANLRGEMFVLEKGEYPRWDTWSCSCRSDCLRSMRPVRMVSLGHKILLFESAKFKGNKMEIQEDDVPSLWVHGFCGRVGSVKVPSGIWVGYQYPGYRGYQYLFERGDFGHWNEWSAFQPQIQSIRRVRDMQWGPPGACFAPESPPS</sequence>
<dbReference type="Pfam" id="PF00030">
    <property type="entry name" value="Crystall"/>
    <property type="match status" value="2"/>
</dbReference>
<dbReference type="PANTHER" id="PTHR11818">
    <property type="entry name" value="BETA/GAMMA CRYSTALLIN"/>
    <property type="match status" value="1"/>
</dbReference>
<accession>A0A8D2LVM7</accession>
<keyword evidence="11" id="KW-1185">Reference proteome</keyword>
<protein>
    <recommendedName>
        <fullName evidence="3">Beta-crystallin B1</fullName>
    </recommendedName>
    <alternativeName>
        <fullName evidence="7">Beta-B1 crystallin</fullName>
    </alternativeName>
</protein>
<comment type="subunit">
    <text evidence="6">Homo/heterodimer, or complexes of higher-order. The structure of beta-crystallin oligomers seems to be stabilized through interactions between the N-terminal arms.</text>
</comment>
<keyword evidence="5" id="KW-0677">Repeat</keyword>
<reference evidence="10" key="1">
    <citation type="submission" date="2025-08" db="UniProtKB">
        <authorList>
            <consortium name="Ensembl"/>
        </authorList>
    </citation>
    <scope>IDENTIFICATION</scope>
</reference>
<evidence type="ECO:0000256" key="2">
    <source>
        <dbReference type="ARBA" id="ARBA00009646"/>
    </source>
</evidence>
<evidence type="ECO:0000256" key="4">
    <source>
        <dbReference type="ARBA" id="ARBA00022613"/>
    </source>
</evidence>
<keyword evidence="4" id="KW-0273">Eye lens protein</keyword>
<evidence type="ECO:0000256" key="7">
    <source>
        <dbReference type="ARBA" id="ARBA00032143"/>
    </source>
</evidence>
<dbReference type="AlphaFoldDB" id="A0A8D2LVM7"/>
<evidence type="ECO:0000259" key="9">
    <source>
        <dbReference type="PROSITE" id="PS50915"/>
    </source>
</evidence>
<name>A0A8D2LVM7_VARKO</name>
<comment type="similarity">
    <text evidence="2">Belongs to the beta/gamma-crystallin family.</text>
</comment>
<evidence type="ECO:0000313" key="11">
    <source>
        <dbReference type="Proteomes" id="UP000694545"/>
    </source>
</evidence>
<dbReference type="GO" id="GO:0002088">
    <property type="term" value="P:lens development in camera-type eye"/>
    <property type="evidence" value="ECO:0007669"/>
    <property type="project" value="TreeGrafter"/>
</dbReference>
<feature type="region of interest" description="Disordered" evidence="8">
    <location>
        <begin position="1"/>
        <end position="42"/>
    </location>
</feature>
<dbReference type="Ensembl" id="ENSVKKT00000028291.1">
    <property type="protein sequence ID" value="ENSVKKP00000027623.1"/>
    <property type="gene ID" value="ENSVKKG00000017934.1"/>
</dbReference>
<dbReference type="SMART" id="SM00247">
    <property type="entry name" value="XTALbg"/>
    <property type="match status" value="2"/>
</dbReference>
<dbReference type="Gene3D" id="2.60.20.10">
    <property type="entry name" value="Crystallins"/>
    <property type="match status" value="2"/>
</dbReference>
<dbReference type="PANTHER" id="PTHR11818:SF12">
    <property type="entry name" value="BETA-CRYSTALLIN B1"/>
    <property type="match status" value="1"/>
</dbReference>
<dbReference type="FunFam" id="2.60.20.10:FF:000002">
    <property type="entry name" value="Crystallin, beta B2"/>
    <property type="match status" value="1"/>
</dbReference>
<feature type="compositionally biased region" description="Polar residues" evidence="8">
    <location>
        <begin position="1"/>
        <end position="17"/>
    </location>
</feature>
<proteinExistence type="inferred from homology"/>
<feature type="compositionally biased region" description="Low complexity" evidence="8">
    <location>
        <begin position="18"/>
        <end position="33"/>
    </location>
</feature>
<comment type="function">
    <text evidence="1">Crystallins are the dominant structural components of the vertebrate eye lens.</text>
</comment>
<evidence type="ECO:0000313" key="10">
    <source>
        <dbReference type="Ensembl" id="ENSVKKP00000027623.1"/>
    </source>
</evidence>
<organism evidence="10 11">
    <name type="scientific">Varanus komodoensis</name>
    <name type="common">Komodo dragon</name>
    <dbReference type="NCBI Taxonomy" id="61221"/>
    <lineage>
        <taxon>Eukaryota</taxon>
        <taxon>Metazoa</taxon>
        <taxon>Chordata</taxon>
        <taxon>Craniata</taxon>
        <taxon>Vertebrata</taxon>
        <taxon>Euteleostomi</taxon>
        <taxon>Lepidosauria</taxon>
        <taxon>Squamata</taxon>
        <taxon>Bifurcata</taxon>
        <taxon>Unidentata</taxon>
        <taxon>Episquamata</taxon>
        <taxon>Toxicofera</taxon>
        <taxon>Anguimorpha</taxon>
        <taxon>Paleoanguimorpha</taxon>
        <taxon>Varanoidea</taxon>
        <taxon>Varanidae</taxon>
        <taxon>Varanus</taxon>
    </lineage>
</organism>
<reference evidence="10" key="2">
    <citation type="submission" date="2025-09" db="UniProtKB">
        <authorList>
            <consortium name="Ensembl"/>
        </authorList>
    </citation>
    <scope>IDENTIFICATION</scope>
</reference>
<feature type="domain" description="Beta/gamma crystallin 'Greek key'" evidence="9">
    <location>
        <begin position="208"/>
        <end position="250"/>
    </location>
</feature>
<dbReference type="PROSITE" id="PS50915">
    <property type="entry name" value="CRYSTALLIN_BETA_GAMMA"/>
    <property type="match status" value="2"/>
</dbReference>